<proteinExistence type="predicted"/>
<dbReference type="RefSeq" id="WP_306841773.1">
    <property type="nucleotide sequence ID" value="NZ_JAUSRL010000002.1"/>
</dbReference>
<organism evidence="1 2">
    <name type="scientific">Chryseobacterium lathyri</name>
    <dbReference type="NCBI Taxonomy" id="395933"/>
    <lineage>
        <taxon>Bacteria</taxon>
        <taxon>Pseudomonadati</taxon>
        <taxon>Bacteroidota</taxon>
        <taxon>Flavobacteriia</taxon>
        <taxon>Flavobacteriales</taxon>
        <taxon>Weeksellaceae</taxon>
        <taxon>Chryseobacterium group</taxon>
        <taxon>Chryseobacterium</taxon>
    </lineage>
</organism>
<protein>
    <submittedName>
        <fullName evidence="1">Uncharacterized protein</fullName>
    </submittedName>
</protein>
<keyword evidence="2" id="KW-1185">Reference proteome</keyword>
<evidence type="ECO:0000313" key="1">
    <source>
        <dbReference type="EMBL" id="MDP9959160.1"/>
    </source>
</evidence>
<evidence type="ECO:0000313" key="2">
    <source>
        <dbReference type="Proteomes" id="UP001235513"/>
    </source>
</evidence>
<dbReference type="Proteomes" id="UP001235513">
    <property type="component" value="Unassembled WGS sequence"/>
</dbReference>
<dbReference type="EMBL" id="JAUSRL010000002">
    <property type="protein sequence ID" value="MDP9959160.1"/>
    <property type="molecule type" value="Genomic_DNA"/>
</dbReference>
<gene>
    <name evidence="1" type="ORF">J2T04_001039</name>
</gene>
<comment type="caution">
    <text evidence="1">The sequence shown here is derived from an EMBL/GenBank/DDBJ whole genome shotgun (WGS) entry which is preliminary data.</text>
</comment>
<sequence length="99" mass="11480">MTLDQHITLTCETGLLDKTEFVKVQEQINEKNFMNMEDFDRLLHIGFPIGLELKKLKDTEDISEIRQLLKDKKVSARNFVAIIKSNVFNDGILKTPPLY</sequence>
<reference evidence="1 2" key="1">
    <citation type="submission" date="2023-07" db="EMBL/GenBank/DDBJ databases">
        <title>Sorghum-associated microbial communities from plants grown in Nebraska, USA.</title>
        <authorList>
            <person name="Schachtman D."/>
        </authorList>
    </citation>
    <scope>NUCLEOTIDE SEQUENCE [LARGE SCALE GENOMIC DNA]</scope>
    <source>
        <strain evidence="1 2">CC351</strain>
    </source>
</reference>
<accession>A0ABT9SL46</accession>
<name>A0ABT9SL46_9FLAO</name>